<evidence type="ECO:0000256" key="1">
    <source>
        <dbReference type="SAM" id="MobiDB-lite"/>
    </source>
</evidence>
<keyword evidence="3" id="KW-1185">Reference proteome</keyword>
<feature type="region of interest" description="Disordered" evidence="1">
    <location>
        <begin position="12"/>
        <end position="68"/>
    </location>
</feature>
<dbReference type="EMBL" id="CP032514">
    <property type="protein sequence ID" value="AYD90912.1"/>
    <property type="molecule type" value="Genomic_DNA"/>
</dbReference>
<evidence type="ECO:0000313" key="2">
    <source>
        <dbReference type="EMBL" id="AYD90912.1"/>
    </source>
</evidence>
<dbReference type="Proteomes" id="UP000273001">
    <property type="component" value="Chromosome"/>
</dbReference>
<evidence type="ECO:0000313" key="3">
    <source>
        <dbReference type="Proteomes" id="UP000273001"/>
    </source>
</evidence>
<feature type="compositionally biased region" description="Low complexity" evidence="1">
    <location>
        <begin position="51"/>
        <end position="64"/>
    </location>
</feature>
<sequence length="168" mass="16628">MGTALLAAAGLAGCGQEAAPSQDEYAGRPQDGGTASVPGTGAPSTEVSGDPAAPAASPTAGPYADGSYSVSQAYGAVDELVEEDSIDVTLTMSDGLVTQVEVVGNVMTSTSQEHVDSFSEAIDEAVVGRSVEDAHVHALAGASKTSEAFNKAVDAIAEQARQAAAQAS</sequence>
<accession>A0ABN5PR99</accession>
<proteinExistence type="predicted"/>
<reference evidence="2 3" key="1">
    <citation type="submission" date="2018-09" db="EMBL/GenBank/DDBJ databases">
        <authorList>
            <person name="Li J."/>
        </authorList>
    </citation>
    <scope>NUCLEOTIDE SEQUENCE [LARGE SCALE GENOMIC DNA]</scope>
    <source>
        <strain evidence="2 3">2129</strain>
    </source>
</reference>
<organism evidence="2 3">
    <name type="scientific">Actinomyces lilanjuaniae</name>
    <dbReference type="NCBI Taxonomy" id="2321394"/>
    <lineage>
        <taxon>Bacteria</taxon>
        <taxon>Bacillati</taxon>
        <taxon>Actinomycetota</taxon>
        <taxon>Actinomycetes</taxon>
        <taxon>Actinomycetales</taxon>
        <taxon>Actinomycetaceae</taxon>
        <taxon>Actinomyces</taxon>
    </lineage>
</organism>
<gene>
    <name evidence="2" type="ORF">D5R93_08520</name>
</gene>
<protein>
    <submittedName>
        <fullName evidence="2">FMN-binding protein</fullName>
    </submittedName>
</protein>
<name>A0ABN5PR99_9ACTO</name>